<sequence>MLLEVANLCVSYGAVTAVSGVSLGVREGSIATVLGANGAGKSSLLRAIMGLTPATGEVRFAGEAISRWPAARRVAAGIAMVPEGRRILVSLTVEENLLMGAYPRHDRQIAADLDNIYDLFPNLARRRHAPGSVLSGGEQQMLAIGRAMMARPKLLLMDEPSLGLSPLFVREVFQLIRRMNADGLSILLVEQNTRLALQTAADGYVLRLGACVAAADTATLARSDDLMHAYLGGAHAAPTVHGP</sequence>
<feature type="domain" description="ABC transporter" evidence="6">
    <location>
        <begin position="3"/>
        <end position="233"/>
    </location>
</feature>
<dbReference type="InterPro" id="IPR003439">
    <property type="entry name" value="ABC_transporter-like_ATP-bd"/>
</dbReference>
<reference evidence="7 8" key="1">
    <citation type="submission" date="2018-10" db="EMBL/GenBank/DDBJ databases">
        <title>Xanthobacter tagetidis genome sequencing and assembly.</title>
        <authorList>
            <person name="Maclea K.S."/>
            <person name="Goen A.E."/>
            <person name="Fatima S.A."/>
        </authorList>
    </citation>
    <scope>NUCLEOTIDE SEQUENCE [LARGE SCALE GENOMIC DNA]</scope>
    <source>
        <strain evidence="7 8">ATCC 700314</strain>
    </source>
</reference>
<protein>
    <submittedName>
        <fullName evidence="7">ABC transporter ATP-binding protein</fullName>
    </submittedName>
</protein>
<dbReference type="Gene3D" id="3.40.50.300">
    <property type="entry name" value="P-loop containing nucleotide triphosphate hydrolases"/>
    <property type="match status" value="1"/>
</dbReference>
<dbReference type="Proteomes" id="UP000269692">
    <property type="component" value="Unassembled WGS sequence"/>
</dbReference>
<evidence type="ECO:0000256" key="4">
    <source>
        <dbReference type="ARBA" id="ARBA00022840"/>
    </source>
</evidence>
<dbReference type="CDD" id="cd03224">
    <property type="entry name" value="ABC_TM1139_LivF_branched"/>
    <property type="match status" value="1"/>
</dbReference>
<proteinExistence type="inferred from homology"/>
<keyword evidence="5" id="KW-0029">Amino-acid transport</keyword>
<evidence type="ECO:0000256" key="3">
    <source>
        <dbReference type="ARBA" id="ARBA00022741"/>
    </source>
</evidence>
<dbReference type="GO" id="GO:0005524">
    <property type="term" value="F:ATP binding"/>
    <property type="evidence" value="ECO:0007669"/>
    <property type="project" value="UniProtKB-KW"/>
</dbReference>
<dbReference type="Pfam" id="PF00005">
    <property type="entry name" value="ABC_tran"/>
    <property type="match status" value="1"/>
</dbReference>
<dbReference type="EMBL" id="RCTF01000008">
    <property type="protein sequence ID" value="RLP78350.1"/>
    <property type="molecule type" value="Genomic_DNA"/>
</dbReference>
<name>A0A3L7AEX7_9HYPH</name>
<dbReference type="PROSITE" id="PS00211">
    <property type="entry name" value="ABC_TRANSPORTER_1"/>
    <property type="match status" value="1"/>
</dbReference>
<dbReference type="GO" id="GO:0015658">
    <property type="term" value="F:branched-chain amino acid transmembrane transporter activity"/>
    <property type="evidence" value="ECO:0007669"/>
    <property type="project" value="TreeGrafter"/>
</dbReference>
<evidence type="ECO:0000256" key="2">
    <source>
        <dbReference type="ARBA" id="ARBA00022448"/>
    </source>
</evidence>
<dbReference type="PANTHER" id="PTHR43820:SF4">
    <property type="entry name" value="HIGH-AFFINITY BRANCHED-CHAIN AMINO ACID TRANSPORT ATP-BINDING PROTEIN LIVF"/>
    <property type="match status" value="1"/>
</dbReference>
<keyword evidence="2" id="KW-0813">Transport</keyword>
<dbReference type="OrthoDB" id="9776369at2"/>
<dbReference type="InterPro" id="IPR052156">
    <property type="entry name" value="BCAA_Transport_ATP-bd_LivF"/>
</dbReference>
<keyword evidence="8" id="KW-1185">Reference proteome</keyword>
<dbReference type="InterPro" id="IPR003593">
    <property type="entry name" value="AAA+_ATPase"/>
</dbReference>
<organism evidence="7 8">
    <name type="scientific">Xanthobacter tagetidis</name>
    <dbReference type="NCBI Taxonomy" id="60216"/>
    <lineage>
        <taxon>Bacteria</taxon>
        <taxon>Pseudomonadati</taxon>
        <taxon>Pseudomonadota</taxon>
        <taxon>Alphaproteobacteria</taxon>
        <taxon>Hyphomicrobiales</taxon>
        <taxon>Xanthobacteraceae</taxon>
        <taxon>Xanthobacter</taxon>
    </lineage>
</organism>
<dbReference type="PANTHER" id="PTHR43820">
    <property type="entry name" value="HIGH-AFFINITY BRANCHED-CHAIN AMINO ACID TRANSPORT ATP-BINDING PROTEIN LIVF"/>
    <property type="match status" value="1"/>
</dbReference>
<keyword evidence="4 7" id="KW-0067">ATP-binding</keyword>
<dbReference type="InterPro" id="IPR017871">
    <property type="entry name" value="ABC_transporter-like_CS"/>
</dbReference>
<dbReference type="GO" id="GO:0016887">
    <property type="term" value="F:ATP hydrolysis activity"/>
    <property type="evidence" value="ECO:0007669"/>
    <property type="project" value="InterPro"/>
</dbReference>
<dbReference type="InterPro" id="IPR027417">
    <property type="entry name" value="P-loop_NTPase"/>
</dbReference>
<dbReference type="PROSITE" id="PS50893">
    <property type="entry name" value="ABC_TRANSPORTER_2"/>
    <property type="match status" value="1"/>
</dbReference>
<comment type="caution">
    <text evidence="7">The sequence shown here is derived from an EMBL/GenBank/DDBJ whole genome shotgun (WGS) entry which is preliminary data.</text>
</comment>
<dbReference type="AlphaFoldDB" id="A0A3L7AEX7"/>
<gene>
    <name evidence="7" type="ORF">D9R14_11105</name>
</gene>
<keyword evidence="3" id="KW-0547">Nucleotide-binding</keyword>
<accession>A0A3L7AEX7</accession>
<comment type="similarity">
    <text evidence="1">Belongs to the ABC transporter superfamily.</text>
</comment>
<evidence type="ECO:0000256" key="5">
    <source>
        <dbReference type="ARBA" id="ARBA00022970"/>
    </source>
</evidence>
<dbReference type="GO" id="GO:0015807">
    <property type="term" value="P:L-amino acid transport"/>
    <property type="evidence" value="ECO:0007669"/>
    <property type="project" value="TreeGrafter"/>
</dbReference>
<evidence type="ECO:0000313" key="7">
    <source>
        <dbReference type="EMBL" id="RLP78350.1"/>
    </source>
</evidence>
<dbReference type="SUPFAM" id="SSF52540">
    <property type="entry name" value="P-loop containing nucleoside triphosphate hydrolases"/>
    <property type="match status" value="1"/>
</dbReference>
<dbReference type="RefSeq" id="WP_121623403.1">
    <property type="nucleotide sequence ID" value="NZ_JACIIW010000001.1"/>
</dbReference>
<evidence type="ECO:0000259" key="6">
    <source>
        <dbReference type="PROSITE" id="PS50893"/>
    </source>
</evidence>
<dbReference type="SMART" id="SM00382">
    <property type="entry name" value="AAA"/>
    <property type="match status" value="1"/>
</dbReference>
<evidence type="ECO:0000256" key="1">
    <source>
        <dbReference type="ARBA" id="ARBA00005417"/>
    </source>
</evidence>
<evidence type="ECO:0000313" key="8">
    <source>
        <dbReference type="Proteomes" id="UP000269692"/>
    </source>
</evidence>